<dbReference type="EMBL" id="WNDV01000005">
    <property type="protein sequence ID" value="KAF1038624.1"/>
    <property type="molecule type" value="Genomic_DNA"/>
</dbReference>
<gene>
    <name evidence="1" type="ORF">GAK33_01960</name>
</gene>
<protein>
    <submittedName>
        <fullName evidence="1">Uncharacterized protein</fullName>
    </submittedName>
</protein>
<evidence type="ECO:0000313" key="2">
    <source>
        <dbReference type="Proteomes" id="UP000467522"/>
    </source>
</evidence>
<evidence type="ECO:0000313" key="1">
    <source>
        <dbReference type="EMBL" id="KAF1038624.1"/>
    </source>
</evidence>
<dbReference type="Proteomes" id="UP000467522">
    <property type="component" value="Unassembled WGS sequence"/>
</dbReference>
<sequence>MAVWKIAPVSDEPGVSLIQWSILEIDDGTRHFVGADARDSTGRVSSHVVTFDRLNLRGQTQSGRVYQLIGQPGWSSNAEYVWECWCEVNSVASYTDVTQQLLVRGEDDNRI</sequence>
<organism evidence="1 2">
    <name type="scientific">Burkholderia lata (strain ATCC 17760 / DSM 23089 / LMG 22485 / NCIMB 9086 / R18194 / 383)</name>
    <dbReference type="NCBI Taxonomy" id="482957"/>
    <lineage>
        <taxon>Bacteria</taxon>
        <taxon>Pseudomonadati</taxon>
        <taxon>Pseudomonadota</taxon>
        <taxon>Betaproteobacteria</taxon>
        <taxon>Burkholderiales</taxon>
        <taxon>Burkholderiaceae</taxon>
        <taxon>Burkholderia</taxon>
        <taxon>Burkholderia cepacia complex</taxon>
    </lineage>
</organism>
<reference evidence="2" key="1">
    <citation type="journal article" date="2020" name="MBio">
        <title>Horizontal gene transfer to a defensive symbiont with a reduced genome amongst a multipartite beetle microbiome.</title>
        <authorList>
            <person name="Waterworth S.C."/>
            <person name="Florez L.V."/>
            <person name="Rees E.R."/>
            <person name="Hertweck C."/>
            <person name="Kaltenpoth M."/>
            <person name="Kwan J.C."/>
        </authorList>
    </citation>
    <scope>NUCLEOTIDE SEQUENCE [LARGE SCALE GENOMIC DNA]</scope>
</reference>
<accession>A0A833PWC3</accession>
<proteinExistence type="predicted"/>
<dbReference type="AlphaFoldDB" id="A0A833PWC3"/>
<comment type="caution">
    <text evidence="1">The sequence shown here is derived from an EMBL/GenBank/DDBJ whole genome shotgun (WGS) entry which is preliminary data.</text>
</comment>
<name>A0A833PWC3_BURL3</name>